<feature type="active site" evidence="6">
    <location>
        <position position="323"/>
    </location>
</feature>
<evidence type="ECO:0000256" key="6">
    <source>
        <dbReference type="PIRSR" id="PIRSR005091-1"/>
    </source>
</evidence>
<name>Q30TT1_SULDN</name>
<proteinExistence type="predicted"/>
<dbReference type="PANTHER" id="PTHR47371:SF3">
    <property type="entry name" value="PHOSPHOGLYCEROL TRANSFERASE I"/>
    <property type="match status" value="1"/>
</dbReference>
<gene>
    <name evidence="11" type="ordered locus">Suden_0319</name>
</gene>
<keyword evidence="3 9" id="KW-0812">Transmembrane</keyword>
<feature type="transmembrane region" description="Helical" evidence="9">
    <location>
        <begin position="81"/>
        <end position="102"/>
    </location>
</feature>
<sequence>MFKYLIKYYLYMITLFFIGRAVLFVLYFDNFKDSGVDYWLTFIYGLRMDTIVASTLLLIPLILLSLTPAKLKESVEKFLKYYFLVVFSIIIYIENATLPFIAQYDVRPNYLFVEYLVYPQEVFAMIFADYKLELLVAFGMIGAFIYLYLKYAKNSTSKIFETSYLKRIALFLPIFLLLFIGARSSFGHRPANASDAMYTTNRMVNEITKNSIYSILYAVYSNSAHGSEKMMAKYGKMDTKEAIKRVKKRLNIKTTDDDSLFLRVQESHFKTTKPKNLVIFIQESFGYQFVEAVGGEKGITPNFNNLSKEGILFTDLYSNGTRSIRGLAGMSAGNLAIPGDGVLKRSKSQSGFFTIASLLKPFDYHTTFMYGGESRFDNMRSWYLGNGFDEIIDQPCFVNPTFTAPWGVCDEDLAVRANEEFKKMHEKNQKFATVMFSQSNHSPFEYPYEKIELLDGVAPNSVKNAIKYADFAIGRLIEMAKKEPYYKDTIFVIVADHNVRVYGNDLIPVDMFHIPALILGADVKPQIYDKISTQPDVLATALDLIGLDFTYPIMGHSIFSDEKQNISLMQFHTSYALRVDDKVAIIGTDQKASTFIYEDPANYMDTNNHLTPTQSDEELEKDALAFVVALSYMYEKKLYKPKDKNN</sequence>
<feature type="binding site" evidence="8">
    <location>
        <position position="497"/>
    </location>
    <ligand>
        <name>Mn(2+)</name>
        <dbReference type="ChEBI" id="CHEBI:29035"/>
    </ligand>
</feature>
<feature type="transmembrane region" description="Helical" evidence="9">
    <location>
        <begin position="122"/>
        <end position="147"/>
    </location>
</feature>
<feature type="transmembrane region" description="Helical" evidence="9">
    <location>
        <begin position="9"/>
        <end position="28"/>
    </location>
</feature>
<feature type="transmembrane region" description="Helical" evidence="9">
    <location>
        <begin position="168"/>
        <end position="186"/>
    </location>
</feature>
<dbReference type="AlphaFoldDB" id="Q30TT1"/>
<evidence type="ECO:0000259" key="10">
    <source>
        <dbReference type="Pfam" id="PF00884"/>
    </source>
</evidence>
<dbReference type="InterPro" id="IPR017850">
    <property type="entry name" value="Alkaline_phosphatase_core_sf"/>
</dbReference>
<dbReference type="PANTHER" id="PTHR47371">
    <property type="entry name" value="LIPOTEICHOIC ACID SYNTHASE"/>
    <property type="match status" value="1"/>
</dbReference>
<dbReference type="RefSeq" id="WP_011371954.1">
    <property type="nucleotide sequence ID" value="NC_007575.1"/>
</dbReference>
<evidence type="ECO:0000256" key="7">
    <source>
        <dbReference type="PIRSR" id="PIRSR005091-2"/>
    </source>
</evidence>
<evidence type="ECO:0000256" key="3">
    <source>
        <dbReference type="ARBA" id="ARBA00022692"/>
    </source>
</evidence>
<keyword evidence="12" id="KW-1185">Reference proteome</keyword>
<dbReference type="InterPro" id="IPR050448">
    <property type="entry name" value="OpgB/LTA_synthase_biosynth"/>
</dbReference>
<reference evidence="11 12" key="1">
    <citation type="journal article" date="2008" name="Appl. Environ. Microbiol.">
        <title>Genome of the epsilonproteobacterial chemolithoautotroph Sulfurimonas denitrificans.</title>
        <authorList>
            <person name="Sievert S.M."/>
            <person name="Scott K.M."/>
            <person name="Klotz M.G."/>
            <person name="Chain P.S.G."/>
            <person name="Hauser L.J."/>
            <person name="Hemp J."/>
            <person name="Huegler M."/>
            <person name="Land M."/>
            <person name="Lapidus A."/>
            <person name="Larimer F.W."/>
            <person name="Lucas S."/>
            <person name="Malfatti S.A."/>
            <person name="Meyer F."/>
            <person name="Paulsen I.T."/>
            <person name="Ren Q."/>
            <person name="Simon J."/>
            <person name="Bailey K."/>
            <person name="Diaz E."/>
            <person name="Fitzpatrick K.A."/>
            <person name="Glover B."/>
            <person name="Gwatney N."/>
            <person name="Korajkic A."/>
            <person name="Long A."/>
            <person name="Mobberley J.M."/>
            <person name="Pantry S.N."/>
            <person name="Pazder G."/>
            <person name="Peterson S."/>
            <person name="Quintanilla J.D."/>
            <person name="Sprinkle R."/>
            <person name="Stephens J."/>
            <person name="Thomas P."/>
            <person name="Vaughn R."/>
            <person name="Weber M.J."/>
            <person name="Wooten L.L."/>
        </authorList>
    </citation>
    <scope>NUCLEOTIDE SEQUENCE [LARGE SCALE GENOMIC DNA]</scope>
    <source>
        <strain evidence="12">ATCC 33889 / DSM 1251</strain>
    </source>
</reference>
<dbReference type="PIRSF" id="PIRSF005091">
    <property type="entry name" value="Mmb_sulf_HI1246"/>
    <property type="match status" value="1"/>
</dbReference>
<keyword evidence="4 9" id="KW-1133">Transmembrane helix</keyword>
<keyword evidence="5 9" id="KW-0472">Membrane</keyword>
<keyword evidence="2" id="KW-1003">Cell membrane</keyword>
<dbReference type="CDD" id="cd16015">
    <property type="entry name" value="LTA_synthase"/>
    <property type="match status" value="1"/>
</dbReference>
<evidence type="ECO:0000256" key="8">
    <source>
        <dbReference type="PIRSR" id="PIRSR005091-3"/>
    </source>
</evidence>
<accession>Q30TT1</accession>
<dbReference type="GO" id="GO:0046872">
    <property type="term" value="F:metal ion binding"/>
    <property type="evidence" value="ECO:0007669"/>
    <property type="project" value="UniProtKB-KW"/>
</dbReference>
<feature type="domain" description="Sulfatase N-terminal" evidence="10">
    <location>
        <begin position="275"/>
        <end position="546"/>
    </location>
</feature>
<keyword evidence="7" id="KW-0464">Manganese</keyword>
<dbReference type="GO" id="GO:0005886">
    <property type="term" value="C:plasma membrane"/>
    <property type="evidence" value="ECO:0007669"/>
    <property type="project" value="UniProtKB-SubCell"/>
</dbReference>
<evidence type="ECO:0000313" key="12">
    <source>
        <dbReference type="Proteomes" id="UP000002714"/>
    </source>
</evidence>
<evidence type="ECO:0000256" key="5">
    <source>
        <dbReference type="ARBA" id="ARBA00023136"/>
    </source>
</evidence>
<organism evidence="11 12">
    <name type="scientific">Sulfurimonas denitrificans (strain ATCC 33889 / DSM 1251)</name>
    <name type="common">Thiomicrospira denitrificans (strain ATCC 33889 / DSM 1251)</name>
    <dbReference type="NCBI Taxonomy" id="326298"/>
    <lineage>
        <taxon>Bacteria</taxon>
        <taxon>Pseudomonadati</taxon>
        <taxon>Campylobacterota</taxon>
        <taxon>Epsilonproteobacteria</taxon>
        <taxon>Campylobacterales</taxon>
        <taxon>Sulfurimonadaceae</taxon>
        <taxon>Sulfurimonas</taxon>
    </lineage>
</organism>
<feature type="binding site" evidence="8">
    <location>
        <position position="283"/>
    </location>
    <ligand>
        <name>Mn(2+)</name>
        <dbReference type="ChEBI" id="CHEBI:29035"/>
    </ligand>
</feature>
<comment type="subcellular location">
    <subcellularLocation>
        <location evidence="1">Cell membrane</location>
        <topology evidence="1">Multi-pass membrane protein</topology>
    </subcellularLocation>
</comment>
<feature type="transmembrane region" description="Helical" evidence="9">
    <location>
        <begin position="48"/>
        <end position="69"/>
    </location>
</feature>
<evidence type="ECO:0000313" key="11">
    <source>
        <dbReference type="EMBL" id="ABB43600.1"/>
    </source>
</evidence>
<keyword evidence="7" id="KW-0479">Metal-binding</keyword>
<feature type="binding site" evidence="7">
    <location>
        <position position="441"/>
    </location>
    <ligand>
        <name>substrate</name>
    </ligand>
</feature>
<dbReference type="HOGENOM" id="CLU_014653_3_1_7"/>
<dbReference type="Gene3D" id="3.40.720.10">
    <property type="entry name" value="Alkaline Phosphatase, subunit A"/>
    <property type="match status" value="1"/>
</dbReference>
<dbReference type="KEGG" id="tdn:Suden_0319"/>
<dbReference type="SUPFAM" id="SSF53649">
    <property type="entry name" value="Alkaline phosphatase-like"/>
    <property type="match status" value="1"/>
</dbReference>
<feature type="binding site" evidence="8">
    <location>
        <position position="496"/>
    </location>
    <ligand>
        <name>Mn(2+)</name>
        <dbReference type="ChEBI" id="CHEBI:29035"/>
    </ligand>
</feature>
<dbReference type="InterPro" id="IPR000917">
    <property type="entry name" value="Sulfatase_N"/>
</dbReference>
<dbReference type="STRING" id="326298.Suden_0319"/>
<evidence type="ECO:0000256" key="2">
    <source>
        <dbReference type="ARBA" id="ARBA00022475"/>
    </source>
</evidence>
<dbReference type="Pfam" id="PF00884">
    <property type="entry name" value="Sulfatase"/>
    <property type="match status" value="1"/>
</dbReference>
<dbReference type="Proteomes" id="UP000002714">
    <property type="component" value="Chromosome"/>
</dbReference>
<evidence type="ECO:0000256" key="4">
    <source>
        <dbReference type="ARBA" id="ARBA00022989"/>
    </source>
</evidence>
<dbReference type="Gene3D" id="3.30.1120.80">
    <property type="match status" value="1"/>
</dbReference>
<protein>
    <submittedName>
        <fullName evidence="11">Sulfatase</fullName>
    </submittedName>
</protein>
<dbReference type="eggNOG" id="COG1368">
    <property type="taxonomic scope" value="Bacteria"/>
</dbReference>
<dbReference type="EMBL" id="CP000153">
    <property type="protein sequence ID" value="ABB43600.1"/>
    <property type="molecule type" value="Genomic_DNA"/>
</dbReference>
<evidence type="ECO:0000256" key="1">
    <source>
        <dbReference type="ARBA" id="ARBA00004651"/>
    </source>
</evidence>
<dbReference type="OrthoDB" id="9760224at2"/>
<evidence type="ECO:0000256" key="9">
    <source>
        <dbReference type="SAM" id="Phobius"/>
    </source>
</evidence>
<dbReference type="InterPro" id="IPR012160">
    <property type="entry name" value="LtaS-like"/>
</dbReference>